<proteinExistence type="predicted"/>
<evidence type="ECO:0008006" key="3">
    <source>
        <dbReference type="Google" id="ProtNLM"/>
    </source>
</evidence>
<protein>
    <recommendedName>
        <fullName evidence="3">Winged helix DNA-binding domain-containing protein</fullName>
    </recommendedName>
</protein>
<dbReference type="RefSeq" id="WP_140798245.1">
    <property type="nucleotide sequence ID" value="NZ_CP017173.1"/>
</dbReference>
<sequence length="380" mass="42460">MPDSPLTLRALNRATLARQMLLAREQTSVLGAVEKLLALQAQQAKPPFIGLWSRVAGFERDALQVLLQRKEVVRATLMRGTLHLASAEDYRHLRASFTPLLEASVASVLRERAKGLDVAPLVKEARAFFDEAPRTFEALRDHLVARHPQNDERAMGFAVRMFLPLIQVPTETEWGYPGTTDFAVAESWLGAPLRAEADLPTLVQRYLAAFGPASVTDAQTWSGLKGLKSTFEALRPSLRTFRDEKGRELFDLPKAPRPDEDTAAPARFLPEFDSLVLGHEDRARLVDDAYRSKLITKNLRVPATFLVDGFIAGTWTVEHKRAAATLVVEPFAPIKKKDRDALVKEGEALLRFMEPEARTFEVRGQLEHDVRPEADEAHSS</sequence>
<organism evidence="1 2">
    <name type="scientific">Myxococcus xanthus</name>
    <dbReference type="NCBI Taxonomy" id="34"/>
    <lineage>
        <taxon>Bacteria</taxon>
        <taxon>Pseudomonadati</taxon>
        <taxon>Myxococcota</taxon>
        <taxon>Myxococcia</taxon>
        <taxon>Myxococcales</taxon>
        <taxon>Cystobacterineae</taxon>
        <taxon>Myxococcaceae</taxon>
        <taxon>Myxococcus</taxon>
    </lineage>
</organism>
<dbReference type="Pfam" id="PF06224">
    <property type="entry name" value="AlkZ-like"/>
    <property type="match status" value="1"/>
</dbReference>
<dbReference type="Proteomes" id="UP000320179">
    <property type="component" value="Chromosome"/>
</dbReference>
<evidence type="ECO:0000313" key="1">
    <source>
        <dbReference type="EMBL" id="QDE68206.1"/>
    </source>
</evidence>
<name>A0AAE6G019_MYXXA</name>
<dbReference type="AlphaFoldDB" id="A0AAE6G019"/>
<evidence type="ECO:0000313" key="2">
    <source>
        <dbReference type="Proteomes" id="UP000320179"/>
    </source>
</evidence>
<gene>
    <name evidence="1" type="ORF">BHS09_15110</name>
</gene>
<accession>A0AAE6G019</accession>
<dbReference type="PANTHER" id="PTHR38479">
    <property type="entry name" value="LMO0824 PROTEIN"/>
    <property type="match status" value="1"/>
</dbReference>
<dbReference type="InterPro" id="IPR009351">
    <property type="entry name" value="AlkZ-like"/>
</dbReference>
<dbReference type="EMBL" id="CP017174">
    <property type="protein sequence ID" value="QDE68206.1"/>
    <property type="molecule type" value="Genomic_DNA"/>
</dbReference>
<reference evidence="1 2" key="1">
    <citation type="journal article" date="2019" name="Science">
        <title>Social genes are selection hotspots in kin groups of a soil microbe.</title>
        <authorList>
            <person name="Wielgoss S."/>
            <person name="Wolfensberger R."/>
            <person name="Sun L."/>
            <person name="Fiegna F."/>
            <person name="Velicer G.J."/>
        </authorList>
    </citation>
    <scope>NUCLEOTIDE SEQUENCE [LARGE SCALE GENOMIC DNA]</scope>
    <source>
        <strain evidence="1 2">MC3.5.9c15</strain>
    </source>
</reference>
<dbReference type="PANTHER" id="PTHR38479:SF2">
    <property type="entry name" value="WINGED HELIX DNA-BINDING DOMAIN-CONTAINING PROTEIN"/>
    <property type="match status" value="1"/>
</dbReference>